<dbReference type="Proteomes" id="UP001345219">
    <property type="component" value="Chromosome 16"/>
</dbReference>
<evidence type="ECO:0000313" key="3">
    <source>
        <dbReference type="Proteomes" id="UP001345219"/>
    </source>
</evidence>
<feature type="region of interest" description="Disordered" evidence="1">
    <location>
        <begin position="166"/>
        <end position="203"/>
    </location>
</feature>
<dbReference type="AlphaFoldDB" id="A0AAN7PQV4"/>
<evidence type="ECO:0000313" key="2">
    <source>
        <dbReference type="EMBL" id="KAK4752223.1"/>
    </source>
</evidence>
<evidence type="ECO:0000256" key="1">
    <source>
        <dbReference type="SAM" id="MobiDB-lite"/>
    </source>
</evidence>
<keyword evidence="3" id="KW-1185">Reference proteome</keyword>
<organism evidence="2 3">
    <name type="scientific">Trapa incisa</name>
    <dbReference type="NCBI Taxonomy" id="236973"/>
    <lineage>
        <taxon>Eukaryota</taxon>
        <taxon>Viridiplantae</taxon>
        <taxon>Streptophyta</taxon>
        <taxon>Embryophyta</taxon>
        <taxon>Tracheophyta</taxon>
        <taxon>Spermatophyta</taxon>
        <taxon>Magnoliopsida</taxon>
        <taxon>eudicotyledons</taxon>
        <taxon>Gunneridae</taxon>
        <taxon>Pentapetalae</taxon>
        <taxon>rosids</taxon>
        <taxon>malvids</taxon>
        <taxon>Myrtales</taxon>
        <taxon>Lythraceae</taxon>
        <taxon>Trapa</taxon>
    </lineage>
</organism>
<comment type="caution">
    <text evidence="2">The sequence shown here is derived from an EMBL/GenBank/DDBJ whole genome shotgun (WGS) entry which is preliminary data.</text>
</comment>
<dbReference type="EMBL" id="JAXIOK010000016">
    <property type="protein sequence ID" value="KAK4752223.1"/>
    <property type="molecule type" value="Genomic_DNA"/>
</dbReference>
<protein>
    <submittedName>
        <fullName evidence="2">Uncharacterized protein</fullName>
    </submittedName>
</protein>
<proteinExistence type="predicted"/>
<gene>
    <name evidence="2" type="ORF">SAY87_021021</name>
</gene>
<name>A0AAN7PQV4_9MYRT</name>
<reference evidence="2 3" key="1">
    <citation type="journal article" date="2023" name="Hortic Res">
        <title>Pangenome of water caltrop reveals structural variations and asymmetric subgenome divergence after allopolyploidization.</title>
        <authorList>
            <person name="Zhang X."/>
            <person name="Chen Y."/>
            <person name="Wang L."/>
            <person name="Yuan Y."/>
            <person name="Fang M."/>
            <person name="Shi L."/>
            <person name="Lu R."/>
            <person name="Comes H.P."/>
            <person name="Ma Y."/>
            <person name="Chen Y."/>
            <person name="Huang G."/>
            <person name="Zhou Y."/>
            <person name="Zheng Z."/>
            <person name="Qiu Y."/>
        </authorList>
    </citation>
    <scope>NUCLEOTIDE SEQUENCE [LARGE SCALE GENOMIC DNA]</scope>
    <source>
        <tissue evidence="2">Roots</tissue>
    </source>
</reference>
<dbReference type="PANTHER" id="PTHR36048">
    <property type="entry name" value="RIBOSOME MATURATION FACTOR"/>
    <property type="match status" value="1"/>
</dbReference>
<sequence length="203" mass="22941">MEAKPMTKEALALTEKKMDMALDDIIKMSKTKTAKGKRDRVTNKSQRSFNNFAEDKSMKLPSFMNSRSFLRQGVLAKKRLNFQLNQFLLTNEIGRKDTHAPFHSKAPLHDMMIHSNKARAWAAFSTGNRSSNNAVVISKQDVGNGSSKRQKQKTLDARFANLKEQRMRAAALSRPSSNSMTHHRNGGGGLGRKQIPPWNRFPK</sequence>
<dbReference type="PANTHER" id="PTHR36048:SF1">
    <property type="entry name" value="RIBOSOME MATURATION FACTOR"/>
    <property type="match status" value="1"/>
</dbReference>
<accession>A0AAN7PQV4</accession>